<evidence type="ECO:0000256" key="3">
    <source>
        <dbReference type="SAM" id="SignalP"/>
    </source>
</evidence>
<evidence type="ECO:0000256" key="2">
    <source>
        <dbReference type="SAM" id="MobiDB-lite"/>
    </source>
</evidence>
<protein>
    <recommendedName>
        <fullName evidence="6">Chitin-binding type-1 domain-containing protein</fullName>
    </recommendedName>
</protein>
<gene>
    <name evidence="4" type="ORF">FKW77_004143</name>
</gene>
<evidence type="ECO:0000256" key="1">
    <source>
        <dbReference type="ARBA" id="ARBA00022669"/>
    </source>
</evidence>
<dbReference type="EMBL" id="CP042191">
    <property type="protein sequence ID" value="QDS72139.1"/>
    <property type="molecule type" value="Genomic_DNA"/>
</dbReference>
<keyword evidence="3" id="KW-0732">Signal</keyword>
<keyword evidence="5" id="KW-1185">Reference proteome</keyword>
<dbReference type="OrthoDB" id="1193027at2759"/>
<name>A0A517L938_9PEZI</name>
<dbReference type="Gene3D" id="3.30.60.10">
    <property type="entry name" value="Endochitinase-like"/>
    <property type="match status" value="1"/>
</dbReference>
<keyword evidence="1" id="KW-0147">Chitin-binding</keyword>
<feature type="chain" id="PRO_5021744849" description="Chitin-binding type-1 domain-containing protein" evidence="3">
    <location>
        <begin position="20"/>
        <end position="227"/>
    </location>
</feature>
<reference evidence="4 5" key="1">
    <citation type="submission" date="2019-07" db="EMBL/GenBank/DDBJ databases">
        <title>Finished genome of Venturia effusa.</title>
        <authorList>
            <person name="Young C.A."/>
            <person name="Cox M.P."/>
            <person name="Ganley A.R.D."/>
            <person name="David W.J."/>
        </authorList>
    </citation>
    <scope>NUCLEOTIDE SEQUENCE [LARGE SCALE GENOMIC DNA]</scope>
    <source>
        <strain evidence="5">albino</strain>
    </source>
</reference>
<evidence type="ECO:0000313" key="5">
    <source>
        <dbReference type="Proteomes" id="UP000316270"/>
    </source>
</evidence>
<proteinExistence type="predicted"/>
<feature type="region of interest" description="Disordered" evidence="2">
    <location>
        <begin position="165"/>
        <end position="189"/>
    </location>
</feature>
<evidence type="ECO:0000313" key="4">
    <source>
        <dbReference type="EMBL" id="QDS72139.1"/>
    </source>
</evidence>
<evidence type="ECO:0008006" key="6">
    <source>
        <dbReference type="Google" id="ProtNLM"/>
    </source>
</evidence>
<accession>A0A517L938</accession>
<dbReference type="Proteomes" id="UP000316270">
    <property type="component" value="Chromosome 7"/>
</dbReference>
<dbReference type="CDD" id="cd11618">
    <property type="entry name" value="ChtBD1_1"/>
    <property type="match status" value="1"/>
</dbReference>
<dbReference type="GO" id="GO:0008061">
    <property type="term" value="F:chitin binding"/>
    <property type="evidence" value="ECO:0007669"/>
    <property type="project" value="UniProtKB-KW"/>
</dbReference>
<dbReference type="SUPFAM" id="SSF57016">
    <property type="entry name" value="Plant lectins/antimicrobial peptides"/>
    <property type="match status" value="1"/>
</dbReference>
<sequence>MRNAFVASVLLAGAAPALAKDLYTSPDGSCGPDTAFTCKQSFYGGCCGPDNKCGSTADVCGTGCQKDYGYCQPATTHDKRWNLGMPKFVLPVKPARSSSSSYKASASIYPSKSMNGTKGFSHGKPTAPAGYDYASTVTITSVASATKAPSSPWWWPFGGSGFKSNHPASSSPTRGKGGANGGAQGGSQAKPVVYSKFTTLTVTSTKTHTYNYKGSKSLSYETYAAPT</sequence>
<feature type="signal peptide" evidence="3">
    <location>
        <begin position="1"/>
        <end position="19"/>
    </location>
</feature>
<dbReference type="AlphaFoldDB" id="A0A517L938"/>
<organism evidence="4 5">
    <name type="scientific">Venturia effusa</name>
    <dbReference type="NCBI Taxonomy" id="50376"/>
    <lineage>
        <taxon>Eukaryota</taxon>
        <taxon>Fungi</taxon>
        <taxon>Dikarya</taxon>
        <taxon>Ascomycota</taxon>
        <taxon>Pezizomycotina</taxon>
        <taxon>Dothideomycetes</taxon>
        <taxon>Pleosporomycetidae</taxon>
        <taxon>Venturiales</taxon>
        <taxon>Venturiaceae</taxon>
        <taxon>Venturia</taxon>
    </lineage>
</organism>
<feature type="compositionally biased region" description="Gly residues" evidence="2">
    <location>
        <begin position="175"/>
        <end position="185"/>
    </location>
</feature>
<dbReference type="STRING" id="50376.A0A517L938"/>
<dbReference type="InterPro" id="IPR036861">
    <property type="entry name" value="Endochitinase-like_sf"/>
</dbReference>